<organism evidence="3 4">
    <name type="scientific">Gordonia rubripertincta</name>
    <name type="common">Rhodococcus corallinus</name>
    <dbReference type="NCBI Taxonomy" id="36822"/>
    <lineage>
        <taxon>Bacteria</taxon>
        <taxon>Bacillati</taxon>
        <taxon>Actinomycetota</taxon>
        <taxon>Actinomycetes</taxon>
        <taxon>Mycobacteriales</taxon>
        <taxon>Gordoniaceae</taxon>
        <taxon>Gordonia</taxon>
    </lineage>
</organism>
<reference evidence="3" key="1">
    <citation type="submission" date="2022-12" db="EMBL/GenBank/DDBJ databases">
        <authorList>
            <person name="Krivoruchko A.V."/>
            <person name="Elkin A."/>
        </authorList>
    </citation>
    <scope>NUCLEOTIDE SEQUENCE</scope>
    <source>
        <strain evidence="3">IEGM 1388</strain>
    </source>
</reference>
<feature type="region of interest" description="Disordered" evidence="1">
    <location>
        <begin position="1"/>
        <end position="21"/>
    </location>
</feature>
<accession>A0ABT4MNI6</accession>
<dbReference type="InterPro" id="IPR000073">
    <property type="entry name" value="AB_hydrolase_1"/>
</dbReference>
<proteinExistence type="predicted"/>
<dbReference type="InterPro" id="IPR050471">
    <property type="entry name" value="AB_hydrolase"/>
</dbReference>
<dbReference type="RefSeq" id="WP_301569047.1">
    <property type="nucleotide sequence ID" value="NZ_JAPWIE010000001.1"/>
</dbReference>
<dbReference type="Gene3D" id="3.40.50.1820">
    <property type="entry name" value="alpha/beta hydrolase"/>
    <property type="match status" value="1"/>
</dbReference>
<gene>
    <name evidence="3" type="ORF">O4213_01145</name>
</gene>
<protein>
    <submittedName>
        <fullName evidence="3">Alpha/beta hydrolase</fullName>
    </submittedName>
</protein>
<dbReference type="PANTHER" id="PTHR43433">
    <property type="entry name" value="HYDROLASE, ALPHA/BETA FOLD FAMILY PROTEIN"/>
    <property type="match status" value="1"/>
</dbReference>
<dbReference type="GO" id="GO:0016787">
    <property type="term" value="F:hydrolase activity"/>
    <property type="evidence" value="ECO:0007669"/>
    <property type="project" value="UniProtKB-KW"/>
</dbReference>
<dbReference type="Proteomes" id="UP001067235">
    <property type="component" value="Unassembled WGS sequence"/>
</dbReference>
<evidence type="ECO:0000256" key="1">
    <source>
        <dbReference type="SAM" id="MobiDB-lite"/>
    </source>
</evidence>
<evidence type="ECO:0000313" key="4">
    <source>
        <dbReference type="Proteomes" id="UP001067235"/>
    </source>
</evidence>
<keyword evidence="3" id="KW-0378">Hydrolase</keyword>
<dbReference type="EMBL" id="JAPWIE010000001">
    <property type="protein sequence ID" value="MCZ4548569.1"/>
    <property type="molecule type" value="Genomic_DNA"/>
</dbReference>
<dbReference type="PANTHER" id="PTHR43433:SF5">
    <property type="entry name" value="AB HYDROLASE-1 DOMAIN-CONTAINING PROTEIN"/>
    <property type="match status" value="1"/>
</dbReference>
<dbReference type="PRINTS" id="PR00111">
    <property type="entry name" value="ABHYDROLASE"/>
</dbReference>
<feature type="compositionally biased region" description="Basic and acidic residues" evidence="1">
    <location>
        <begin position="1"/>
        <end position="12"/>
    </location>
</feature>
<keyword evidence="4" id="KW-1185">Reference proteome</keyword>
<dbReference type="Pfam" id="PF00561">
    <property type="entry name" value="Abhydrolase_1"/>
    <property type="match status" value="1"/>
</dbReference>
<name>A0ABT4MNI6_GORRU</name>
<sequence length="296" mass="31601">MTHHSADNRDDTTSPGVAPATSWTTVANQTISVDGTDFVYRAYGPAEGIPVVFLNHLGATLDNWDPRVVDGIAAKHRVVVIDNRGVGGSGGTTPATIEEMAHDATAVIDALGLETVDLLGFSMGGFIAQVIAAERPGLVRRIILAGTGPAGGAGIDKVTRVTYADSITAVLTRKDPKQNLFFTRTAHGTAQSREFIGRLGERTTHRDKKISLRAFRTQLRAIHTWGTAAPANLSVITHPVLVANGEDDRMVPTSNSYDLVRRLPNATLRIYPDAGHGGIFQAHEHFVPAALEFLAA</sequence>
<dbReference type="InterPro" id="IPR029058">
    <property type="entry name" value="AB_hydrolase_fold"/>
</dbReference>
<comment type="caution">
    <text evidence="3">The sequence shown here is derived from an EMBL/GenBank/DDBJ whole genome shotgun (WGS) entry which is preliminary data.</text>
</comment>
<evidence type="ECO:0000259" key="2">
    <source>
        <dbReference type="Pfam" id="PF00561"/>
    </source>
</evidence>
<evidence type="ECO:0000313" key="3">
    <source>
        <dbReference type="EMBL" id="MCZ4548569.1"/>
    </source>
</evidence>
<feature type="domain" description="AB hydrolase-1" evidence="2">
    <location>
        <begin position="50"/>
        <end position="280"/>
    </location>
</feature>
<dbReference type="SUPFAM" id="SSF53474">
    <property type="entry name" value="alpha/beta-Hydrolases"/>
    <property type="match status" value="1"/>
</dbReference>